<evidence type="ECO:0000313" key="2">
    <source>
        <dbReference type="Proteomes" id="UP000034982"/>
    </source>
</evidence>
<proteinExistence type="predicted"/>
<gene>
    <name evidence="1" type="ORF">T230_11790</name>
</gene>
<name>W2CJB0_9BACT</name>
<protein>
    <submittedName>
        <fullName evidence="1">Uncharacterized protein</fullName>
    </submittedName>
</protein>
<reference evidence="1 2" key="1">
    <citation type="submission" date="2013-11" db="EMBL/GenBank/DDBJ databases">
        <title>Single cell genomics of uncultured Tannerella BU063 (oral taxon 286).</title>
        <authorList>
            <person name="Beall C.J."/>
            <person name="Campbell A.G."/>
            <person name="Griffen A.L."/>
            <person name="Podar M."/>
            <person name="Leys E.J."/>
        </authorList>
    </citation>
    <scope>NUCLEOTIDE SEQUENCE [LARGE SCALE GENOMIC DNA]</scope>
    <source>
        <strain evidence="1">Cell 1/3</strain>
    </source>
</reference>
<accession>W2CJB0</accession>
<comment type="caution">
    <text evidence="1">The sequence shown here is derived from an EMBL/GenBank/DDBJ whole genome shotgun (WGS) entry which is preliminary data.</text>
</comment>
<dbReference type="EMBL" id="AYYE01001160">
    <property type="protein sequence ID" value="ETK06557.1"/>
    <property type="molecule type" value="Genomic_DNA"/>
</dbReference>
<sequence length="120" mass="13710">MRAPIGNSDILRARYVARYAALPIENDSQIGTLYFDISLEHHIVQMEYSFRVSMGEVLNPAALQAWYVYGVVGSEIFGCRHAADLNLHNLLRRRCLRRDGSCQPREDEQQGEEHVLVMCS</sequence>
<dbReference type="AlphaFoldDB" id="W2CJB0"/>
<dbReference type="Proteomes" id="UP000034982">
    <property type="component" value="Unassembled WGS sequence"/>
</dbReference>
<evidence type="ECO:0000313" key="1">
    <source>
        <dbReference type="EMBL" id="ETK06557.1"/>
    </source>
</evidence>
<organism evidence="1 2">
    <name type="scientific">Tannerella sp. oral taxon BU063 isolate Cell 1/3</name>
    <dbReference type="NCBI Taxonomy" id="1411022"/>
    <lineage>
        <taxon>Bacteria</taxon>
        <taxon>Pseudomonadati</taxon>
        <taxon>Bacteroidota</taxon>
        <taxon>Bacteroidia</taxon>
        <taxon>Bacteroidales</taxon>
        <taxon>Tannerellaceae</taxon>
        <taxon>Tannerella</taxon>
    </lineage>
</organism>